<dbReference type="InterPro" id="IPR029069">
    <property type="entry name" value="HotDog_dom_sf"/>
</dbReference>
<dbReference type="RefSeq" id="WP_153161921.1">
    <property type="nucleotide sequence ID" value="NZ_BSPX01000056.1"/>
</dbReference>
<keyword evidence="2" id="KW-0378">Hydrolase</keyword>
<name>A0ABQ6FDH0_9RHOO</name>
<protein>
    <submittedName>
        <fullName evidence="3">Tol-pal system-associated acyl-CoA thioesterase</fullName>
    </submittedName>
</protein>
<dbReference type="PANTHER" id="PTHR31793:SF37">
    <property type="entry name" value="ACYL-COA THIOESTER HYDROLASE YBGC"/>
    <property type="match status" value="1"/>
</dbReference>
<dbReference type="Gene3D" id="3.10.129.10">
    <property type="entry name" value="Hotdog Thioesterase"/>
    <property type="match status" value="1"/>
</dbReference>
<comment type="similarity">
    <text evidence="1">Belongs to the 4-hydroxybenzoyl-CoA thioesterase family.</text>
</comment>
<dbReference type="InterPro" id="IPR006684">
    <property type="entry name" value="YbgC/YbaW"/>
</dbReference>
<keyword evidence="4" id="KW-1185">Reference proteome</keyword>
<evidence type="ECO:0000313" key="3">
    <source>
        <dbReference type="EMBL" id="GLT23663.1"/>
    </source>
</evidence>
<accession>A0ABQ6FDH0</accession>
<comment type="caution">
    <text evidence="3">The sequence shown here is derived from an EMBL/GenBank/DDBJ whole genome shotgun (WGS) entry which is preliminary data.</text>
</comment>
<dbReference type="NCBIfam" id="TIGR00051">
    <property type="entry name" value="YbgC/FadM family acyl-CoA thioesterase"/>
    <property type="match status" value="1"/>
</dbReference>
<dbReference type="EMBL" id="BSPX01000056">
    <property type="protein sequence ID" value="GLT23663.1"/>
    <property type="molecule type" value="Genomic_DNA"/>
</dbReference>
<organism evidence="3 4">
    <name type="scientific">Zoogloea oryzae</name>
    <dbReference type="NCBI Taxonomy" id="310767"/>
    <lineage>
        <taxon>Bacteria</taxon>
        <taxon>Pseudomonadati</taxon>
        <taxon>Pseudomonadota</taxon>
        <taxon>Betaproteobacteria</taxon>
        <taxon>Rhodocyclales</taxon>
        <taxon>Zoogloeaceae</taxon>
        <taxon>Zoogloea</taxon>
    </lineage>
</organism>
<sequence length="146" mass="16328">MHFTNDPAPAAEKASFTLPVRVYYEDTDAGGVVYYANYLKFCERARTDWLRAIGFEQGRLAAEQGVVFVVRSVKADYRQPAVLDDMLDVVSRVSRLGRASLIFDQQIQREGQPIFDAQITIACIDSTAKRAIPIPPAVRDQFATLV</sequence>
<dbReference type="NCBIfam" id="TIGR02799">
    <property type="entry name" value="thio_ybgC"/>
    <property type="match status" value="1"/>
</dbReference>
<evidence type="ECO:0000256" key="2">
    <source>
        <dbReference type="ARBA" id="ARBA00022801"/>
    </source>
</evidence>
<dbReference type="SUPFAM" id="SSF54637">
    <property type="entry name" value="Thioesterase/thiol ester dehydrase-isomerase"/>
    <property type="match status" value="1"/>
</dbReference>
<dbReference type="PIRSF" id="PIRSF003230">
    <property type="entry name" value="YbgC"/>
    <property type="match status" value="1"/>
</dbReference>
<evidence type="ECO:0000256" key="1">
    <source>
        <dbReference type="ARBA" id="ARBA00005953"/>
    </source>
</evidence>
<dbReference type="PANTHER" id="PTHR31793">
    <property type="entry name" value="4-HYDROXYBENZOYL-COA THIOESTERASE FAMILY MEMBER"/>
    <property type="match status" value="1"/>
</dbReference>
<dbReference type="Pfam" id="PF13279">
    <property type="entry name" value="4HBT_2"/>
    <property type="match status" value="1"/>
</dbReference>
<dbReference type="CDD" id="cd00586">
    <property type="entry name" value="4HBT"/>
    <property type="match status" value="1"/>
</dbReference>
<dbReference type="InterPro" id="IPR014166">
    <property type="entry name" value="Tol-Pal_acyl-CoA_thioesterase"/>
</dbReference>
<dbReference type="Proteomes" id="UP001157167">
    <property type="component" value="Unassembled WGS sequence"/>
</dbReference>
<evidence type="ECO:0000313" key="4">
    <source>
        <dbReference type="Proteomes" id="UP001157167"/>
    </source>
</evidence>
<gene>
    <name evidence="3" type="ORF">GCM10007933_31310</name>
</gene>
<dbReference type="InterPro" id="IPR050563">
    <property type="entry name" value="4-hydroxybenzoyl-CoA_TE"/>
</dbReference>
<reference evidence="4" key="1">
    <citation type="journal article" date="2019" name="Int. J. Syst. Evol. Microbiol.">
        <title>The Global Catalogue of Microorganisms (GCM) 10K type strain sequencing project: providing services to taxonomists for standard genome sequencing and annotation.</title>
        <authorList>
            <consortium name="The Broad Institute Genomics Platform"/>
            <consortium name="The Broad Institute Genome Sequencing Center for Infectious Disease"/>
            <person name="Wu L."/>
            <person name="Ma J."/>
        </authorList>
    </citation>
    <scope>NUCLEOTIDE SEQUENCE [LARGE SCALE GENOMIC DNA]</scope>
    <source>
        <strain evidence="4">NBRC 102407</strain>
    </source>
</reference>
<proteinExistence type="inferred from homology"/>